<dbReference type="Proteomes" id="UP001195769">
    <property type="component" value="Unassembled WGS sequence"/>
</dbReference>
<organism evidence="1 2">
    <name type="scientific">Suillus fuscotomentosus</name>
    <dbReference type="NCBI Taxonomy" id="1912939"/>
    <lineage>
        <taxon>Eukaryota</taxon>
        <taxon>Fungi</taxon>
        <taxon>Dikarya</taxon>
        <taxon>Basidiomycota</taxon>
        <taxon>Agaricomycotina</taxon>
        <taxon>Agaricomycetes</taxon>
        <taxon>Agaricomycetidae</taxon>
        <taxon>Boletales</taxon>
        <taxon>Suillineae</taxon>
        <taxon>Suillaceae</taxon>
        <taxon>Suillus</taxon>
    </lineage>
</organism>
<proteinExistence type="predicted"/>
<name>A0AAD4DYE3_9AGAM</name>
<comment type="caution">
    <text evidence="1">The sequence shown here is derived from an EMBL/GenBank/DDBJ whole genome shotgun (WGS) entry which is preliminary data.</text>
</comment>
<evidence type="ECO:0000313" key="2">
    <source>
        <dbReference type="Proteomes" id="UP001195769"/>
    </source>
</evidence>
<dbReference type="EMBL" id="JABBWK010000056">
    <property type="protein sequence ID" value="KAG1896394.1"/>
    <property type="molecule type" value="Genomic_DNA"/>
</dbReference>
<dbReference type="RefSeq" id="XP_041221970.1">
    <property type="nucleotide sequence ID" value="XM_041373336.1"/>
</dbReference>
<protein>
    <recommendedName>
        <fullName evidence="3">Helicase C-terminal domain-containing protein</fullName>
    </recommendedName>
</protein>
<dbReference type="AlphaFoldDB" id="A0AAD4DYE3"/>
<accession>A0AAD4DYE3</accession>
<reference evidence="1" key="1">
    <citation type="journal article" date="2020" name="New Phytol.">
        <title>Comparative genomics reveals dynamic genome evolution in host specialist ectomycorrhizal fungi.</title>
        <authorList>
            <person name="Lofgren L.A."/>
            <person name="Nguyen N.H."/>
            <person name="Vilgalys R."/>
            <person name="Ruytinx J."/>
            <person name="Liao H.L."/>
            <person name="Branco S."/>
            <person name="Kuo A."/>
            <person name="LaButti K."/>
            <person name="Lipzen A."/>
            <person name="Andreopoulos W."/>
            <person name="Pangilinan J."/>
            <person name="Riley R."/>
            <person name="Hundley H."/>
            <person name="Na H."/>
            <person name="Barry K."/>
            <person name="Grigoriev I.V."/>
            <person name="Stajich J.E."/>
            <person name="Kennedy P.G."/>
        </authorList>
    </citation>
    <scope>NUCLEOTIDE SEQUENCE</scope>
    <source>
        <strain evidence="1">FC203</strain>
    </source>
</reference>
<keyword evidence="2" id="KW-1185">Reference proteome</keyword>
<dbReference type="GeneID" id="64667634"/>
<dbReference type="InterPro" id="IPR027417">
    <property type="entry name" value="P-loop_NTPase"/>
</dbReference>
<gene>
    <name evidence="1" type="ORF">F5891DRAFT_893653</name>
</gene>
<dbReference type="SUPFAM" id="SSF52540">
    <property type="entry name" value="P-loop containing nucleoside triphosphate hydrolases"/>
    <property type="match status" value="1"/>
</dbReference>
<sequence>MTGEYKDTELINLISGETWGYCTTDSFGMGMDVPDIMLIIQWRAMCKLTTLWQRFGCAVRDRSLQGTALLFAEKEYFDDERQAKAARKKMRETNQKRK</sequence>
<evidence type="ECO:0000313" key="1">
    <source>
        <dbReference type="EMBL" id="KAG1896394.1"/>
    </source>
</evidence>
<dbReference type="Gene3D" id="3.40.50.300">
    <property type="entry name" value="P-loop containing nucleotide triphosphate hydrolases"/>
    <property type="match status" value="1"/>
</dbReference>
<feature type="non-terminal residue" evidence="1">
    <location>
        <position position="1"/>
    </location>
</feature>
<evidence type="ECO:0008006" key="3">
    <source>
        <dbReference type="Google" id="ProtNLM"/>
    </source>
</evidence>